<dbReference type="InterPro" id="IPR005225">
    <property type="entry name" value="Small_GTP-bd"/>
</dbReference>
<dbReference type="EMBL" id="MLAK01000693">
    <property type="protein sequence ID" value="OHT07574.1"/>
    <property type="molecule type" value="Genomic_DNA"/>
</dbReference>
<dbReference type="Proteomes" id="UP000179807">
    <property type="component" value="Unassembled WGS sequence"/>
</dbReference>
<protein>
    <submittedName>
        <fullName evidence="2">Ras-related protein Rab-6A</fullName>
    </submittedName>
</protein>
<dbReference type="GO" id="GO:0003924">
    <property type="term" value="F:GTPase activity"/>
    <property type="evidence" value="ECO:0007669"/>
    <property type="project" value="InterPro"/>
</dbReference>
<dbReference type="SMART" id="SM00173">
    <property type="entry name" value="RAS"/>
    <property type="match status" value="1"/>
</dbReference>
<dbReference type="Gene3D" id="3.40.50.300">
    <property type="entry name" value="P-loop containing nucleotide triphosphate hydrolases"/>
    <property type="match status" value="1"/>
</dbReference>
<comment type="caution">
    <text evidence="2">The sequence shown here is derived from an EMBL/GenBank/DDBJ whole genome shotgun (WGS) entry which is preliminary data.</text>
</comment>
<dbReference type="RefSeq" id="XP_068360710.1">
    <property type="nucleotide sequence ID" value="XM_068492365.1"/>
</dbReference>
<dbReference type="InterPro" id="IPR001806">
    <property type="entry name" value="Small_GTPase"/>
</dbReference>
<organism evidence="2 3">
    <name type="scientific">Tritrichomonas foetus</name>
    <dbReference type="NCBI Taxonomy" id="1144522"/>
    <lineage>
        <taxon>Eukaryota</taxon>
        <taxon>Metamonada</taxon>
        <taxon>Parabasalia</taxon>
        <taxon>Tritrichomonadida</taxon>
        <taxon>Tritrichomonadidae</taxon>
        <taxon>Tritrichomonas</taxon>
    </lineage>
</organism>
<dbReference type="CDD" id="cd00154">
    <property type="entry name" value="Rab"/>
    <property type="match status" value="1"/>
</dbReference>
<dbReference type="SMART" id="SM00174">
    <property type="entry name" value="RHO"/>
    <property type="match status" value="1"/>
</dbReference>
<dbReference type="AlphaFoldDB" id="A0A1J4KD46"/>
<dbReference type="PANTHER" id="PTHR47978">
    <property type="match status" value="1"/>
</dbReference>
<dbReference type="SMART" id="SM00175">
    <property type="entry name" value="RAB"/>
    <property type="match status" value="1"/>
</dbReference>
<dbReference type="InterPro" id="IPR027417">
    <property type="entry name" value="P-loop_NTPase"/>
</dbReference>
<accession>A0A1J4KD46</accession>
<keyword evidence="3" id="KW-1185">Reference proteome</keyword>
<keyword evidence="1" id="KW-0547">Nucleotide-binding</keyword>
<dbReference type="OrthoDB" id="63533at2759"/>
<dbReference type="Pfam" id="PF00071">
    <property type="entry name" value="Ras"/>
    <property type="match status" value="1"/>
</dbReference>
<dbReference type="VEuPathDB" id="TrichDB:TRFO_05228"/>
<reference evidence="2" key="1">
    <citation type="submission" date="2016-10" db="EMBL/GenBank/DDBJ databases">
        <authorList>
            <person name="Benchimol M."/>
            <person name="Almeida L.G."/>
            <person name="Vasconcelos A.T."/>
            <person name="Perreira-Neves A."/>
            <person name="Rosa I.A."/>
            <person name="Tasca T."/>
            <person name="Bogo M.R."/>
            <person name="de Souza W."/>
        </authorList>
    </citation>
    <scope>NUCLEOTIDE SEQUENCE [LARGE SCALE GENOMIC DNA]</scope>
    <source>
        <strain evidence="2">K</strain>
    </source>
</reference>
<name>A0A1J4KD46_9EUKA</name>
<proteinExistence type="predicted"/>
<evidence type="ECO:0000313" key="2">
    <source>
        <dbReference type="EMBL" id="OHT07574.1"/>
    </source>
</evidence>
<dbReference type="FunFam" id="3.40.50.300:FF:000808">
    <property type="entry name" value="Small GTP-binding protein, putative"/>
    <property type="match status" value="1"/>
</dbReference>
<dbReference type="GO" id="GO:0005525">
    <property type="term" value="F:GTP binding"/>
    <property type="evidence" value="ECO:0007669"/>
    <property type="project" value="InterPro"/>
</dbReference>
<dbReference type="PROSITE" id="PS51421">
    <property type="entry name" value="RAS"/>
    <property type="match status" value="1"/>
</dbReference>
<dbReference type="PRINTS" id="PR00449">
    <property type="entry name" value="RASTRNSFRMNG"/>
</dbReference>
<evidence type="ECO:0000313" key="3">
    <source>
        <dbReference type="Proteomes" id="UP000179807"/>
    </source>
</evidence>
<dbReference type="PROSITE" id="PS51419">
    <property type="entry name" value="RAB"/>
    <property type="match status" value="1"/>
</dbReference>
<sequence>MRSFKCVFLGASCVGKTSIANRYCFDTFTSDAETTIGVDFISKKVVIQDKTINLQIWDTAGQEKYQSIIPAYIRDCSLALIVFDVSDIKTLENARTYVENVRAARGDAAVIALIGNKIDLLDGEDVDKKAKEFANEKELLYFEVSAKDGTNITSMFKALCKNILHLSEKSEVPSAIVLTAESTSESRSCWC</sequence>
<dbReference type="SMART" id="SM00176">
    <property type="entry name" value="RAN"/>
    <property type="match status" value="1"/>
</dbReference>
<gene>
    <name evidence="2" type="primary">RAB6A</name>
    <name evidence="2" type="ORF">TRFO_05228</name>
</gene>
<dbReference type="GeneID" id="94827069"/>
<dbReference type="NCBIfam" id="TIGR00231">
    <property type="entry name" value="small_GTP"/>
    <property type="match status" value="1"/>
</dbReference>
<dbReference type="SUPFAM" id="SSF52540">
    <property type="entry name" value="P-loop containing nucleoside triphosphate hydrolases"/>
    <property type="match status" value="1"/>
</dbReference>
<evidence type="ECO:0000256" key="1">
    <source>
        <dbReference type="ARBA" id="ARBA00022741"/>
    </source>
</evidence>